<dbReference type="EMBL" id="FQZZ01000002">
    <property type="protein sequence ID" value="SHJ85750.1"/>
    <property type="molecule type" value="Genomic_DNA"/>
</dbReference>
<dbReference type="RefSeq" id="WP_149787808.1">
    <property type="nucleotide sequence ID" value="NZ_FNIO01000003.1"/>
</dbReference>
<dbReference type="InterPro" id="IPR023401">
    <property type="entry name" value="ODC_N"/>
</dbReference>
<name>A0A1H0G7H7_9RHOB</name>
<gene>
    <name evidence="1" type="ORF">SAMN05444142_102126</name>
</gene>
<sequence length="306" mass="33727">MTVPFIPFAEGEKLLDWIALTEALDAGHRLPRAQIDDIFLYRDPDTLLNRAAWIDGMGLAVKSATVFPGNPGKGRPMVNGAVTLFDDKTGALEALVDFHLVTKWKTAGDSLCAARKLARPDSREILIVGAGTVGHSLRQAYGAAFPDARFTVWNRTVSNAEKMAAAFPGMRVATDLEAAVRAADIVTSATMSTEPVLHGDWFRPGQHIDLIGAYRPDMREADDEAMRRARVFVDSYDTTVGHIGEIRIPLETGAIARDDLIADYYAPDRFARMSDDEITLFKNGGGAHLDLMTSRYILNQWRQHRA</sequence>
<dbReference type="PANTHER" id="PTHR13812">
    <property type="entry name" value="KETIMINE REDUCTASE MU-CRYSTALLIN"/>
    <property type="match status" value="1"/>
</dbReference>
<dbReference type="Gene3D" id="3.30.1780.10">
    <property type="entry name" value="ornithine cyclodeaminase, domain 1"/>
    <property type="match status" value="1"/>
</dbReference>
<dbReference type="SUPFAM" id="SSF51735">
    <property type="entry name" value="NAD(P)-binding Rossmann-fold domains"/>
    <property type="match status" value="1"/>
</dbReference>
<dbReference type="InterPro" id="IPR036291">
    <property type="entry name" value="NAD(P)-bd_dom_sf"/>
</dbReference>
<dbReference type="OrthoDB" id="9785971at2"/>
<evidence type="ECO:0000313" key="2">
    <source>
        <dbReference type="Proteomes" id="UP000324252"/>
    </source>
</evidence>
<evidence type="ECO:0000313" key="1">
    <source>
        <dbReference type="EMBL" id="SHJ85750.1"/>
    </source>
</evidence>
<protein>
    <submittedName>
        <fullName evidence="1">Ornithine cyclodeaminase</fullName>
    </submittedName>
</protein>
<dbReference type="PANTHER" id="PTHR13812:SF19">
    <property type="entry name" value="KETIMINE REDUCTASE MU-CRYSTALLIN"/>
    <property type="match status" value="1"/>
</dbReference>
<keyword evidence="2" id="KW-1185">Reference proteome</keyword>
<dbReference type="AlphaFoldDB" id="A0A1H0G7H7"/>
<proteinExistence type="predicted"/>
<dbReference type="Proteomes" id="UP000324252">
    <property type="component" value="Unassembled WGS sequence"/>
</dbReference>
<dbReference type="Pfam" id="PF02423">
    <property type="entry name" value="OCD_Mu_crystall"/>
    <property type="match status" value="1"/>
</dbReference>
<dbReference type="InterPro" id="IPR003462">
    <property type="entry name" value="ODC_Mu_crystall"/>
</dbReference>
<accession>A0A1H0G7H7</accession>
<dbReference type="PIRSF" id="PIRSF001439">
    <property type="entry name" value="CryM"/>
    <property type="match status" value="1"/>
</dbReference>
<organism evidence="1 2">
    <name type="scientific">Lutimaribacter pacificus</name>
    <dbReference type="NCBI Taxonomy" id="391948"/>
    <lineage>
        <taxon>Bacteria</taxon>
        <taxon>Pseudomonadati</taxon>
        <taxon>Pseudomonadota</taxon>
        <taxon>Alphaproteobacteria</taxon>
        <taxon>Rhodobacterales</taxon>
        <taxon>Roseobacteraceae</taxon>
        <taxon>Lutimaribacter</taxon>
    </lineage>
</organism>
<reference evidence="1 2" key="1">
    <citation type="submission" date="2016-11" db="EMBL/GenBank/DDBJ databases">
        <authorList>
            <person name="Varghese N."/>
            <person name="Submissions S."/>
        </authorList>
    </citation>
    <scope>NUCLEOTIDE SEQUENCE [LARGE SCALE GENOMIC DNA]</scope>
    <source>
        <strain evidence="1 2">DSM 29620</strain>
    </source>
</reference>
<dbReference type="Gene3D" id="3.40.50.720">
    <property type="entry name" value="NAD(P)-binding Rossmann-like Domain"/>
    <property type="match status" value="1"/>
</dbReference>
<dbReference type="GO" id="GO:0005737">
    <property type="term" value="C:cytoplasm"/>
    <property type="evidence" value="ECO:0007669"/>
    <property type="project" value="TreeGrafter"/>
</dbReference>